<keyword evidence="2" id="KW-1133">Transmembrane helix</keyword>
<dbReference type="AlphaFoldDB" id="A0A2S6IG10"/>
<evidence type="ECO:0000313" key="3">
    <source>
        <dbReference type="EMBL" id="PPK93149.1"/>
    </source>
</evidence>
<name>A0A2S6IG10_9ACTN</name>
<evidence type="ECO:0000256" key="1">
    <source>
        <dbReference type="SAM" id="MobiDB-lite"/>
    </source>
</evidence>
<dbReference type="EMBL" id="PTJD01000011">
    <property type="protein sequence ID" value="PPK93149.1"/>
    <property type="molecule type" value="Genomic_DNA"/>
</dbReference>
<keyword evidence="2" id="KW-0812">Transmembrane</keyword>
<feature type="region of interest" description="Disordered" evidence="1">
    <location>
        <begin position="82"/>
        <end position="102"/>
    </location>
</feature>
<evidence type="ECO:0000256" key="2">
    <source>
        <dbReference type="SAM" id="Phobius"/>
    </source>
</evidence>
<feature type="transmembrane region" description="Helical" evidence="2">
    <location>
        <begin position="21"/>
        <end position="43"/>
    </location>
</feature>
<gene>
    <name evidence="3" type="ORF">CLV92_11166</name>
</gene>
<protein>
    <submittedName>
        <fullName evidence="3">Uncharacterized protein</fullName>
    </submittedName>
</protein>
<dbReference type="Proteomes" id="UP000239485">
    <property type="component" value="Unassembled WGS sequence"/>
</dbReference>
<sequence length="102" mass="10373">MAEERAGRVAETVQELVELSPVHVPGVVVGLALVAVAVTVGAWEALAAVLDLRWVVAAVLLASGAAVVLGVAVAAVRRALRDVGPGPGYAPAHPVDRQQGIR</sequence>
<comment type="caution">
    <text evidence="3">The sequence shown here is derived from an EMBL/GenBank/DDBJ whole genome shotgun (WGS) entry which is preliminary data.</text>
</comment>
<organism evidence="3 4">
    <name type="scientific">Kineococcus xinjiangensis</name>
    <dbReference type="NCBI Taxonomy" id="512762"/>
    <lineage>
        <taxon>Bacteria</taxon>
        <taxon>Bacillati</taxon>
        <taxon>Actinomycetota</taxon>
        <taxon>Actinomycetes</taxon>
        <taxon>Kineosporiales</taxon>
        <taxon>Kineosporiaceae</taxon>
        <taxon>Kineococcus</taxon>
    </lineage>
</organism>
<keyword evidence="4" id="KW-1185">Reference proteome</keyword>
<accession>A0A2S6IG10</accession>
<dbReference type="RefSeq" id="WP_104434013.1">
    <property type="nucleotide sequence ID" value="NZ_PTJD01000011.1"/>
</dbReference>
<feature type="transmembrane region" description="Helical" evidence="2">
    <location>
        <begin position="55"/>
        <end position="76"/>
    </location>
</feature>
<evidence type="ECO:0000313" key="4">
    <source>
        <dbReference type="Proteomes" id="UP000239485"/>
    </source>
</evidence>
<reference evidence="3 4" key="1">
    <citation type="submission" date="2018-02" db="EMBL/GenBank/DDBJ databases">
        <title>Genomic Encyclopedia of Archaeal and Bacterial Type Strains, Phase II (KMG-II): from individual species to whole genera.</title>
        <authorList>
            <person name="Goeker M."/>
        </authorList>
    </citation>
    <scope>NUCLEOTIDE SEQUENCE [LARGE SCALE GENOMIC DNA]</scope>
    <source>
        <strain evidence="3 4">DSM 22857</strain>
    </source>
</reference>
<keyword evidence="2" id="KW-0472">Membrane</keyword>
<proteinExistence type="predicted"/>